<dbReference type="GO" id="GO:0050567">
    <property type="term" value="F:glutaminyl-tRNA synthase (glutamine-hydrolyzing) activity"/>
    <property type="evidence" value="ECO:0007669"/>
    <property type="project" value="UniProtKB-UniRule"/>
</dbReference>
<evidence type="ECO:0000256" key="1">
    <source>
        <dbReference type="HAMAP-Rule" id="MF_00122"/>
    </source>
</evidence>
<comment type="subunit">
    <text evidence="1">Heterotrimer of A, B and C subunits.</text>
</comment>
<keyword evidence="1" id="KW-0648">Protein biosynthesis</keyword>
<dbReference type="Gene3D" id="1.10.20.60">
    <property type="entry name" value="Glu-tRNAGln amidotransferase C subunit, N-terminal domain"/>
    <property type="match status" value="1"/>
</dbReference>
<organism evidence="2 3">
    <name type="scientific">Helicobacter pylori NY40</name>
    <dbReference type="NCBI Taxonomy" id="1426844"/>
    <lineage>
        <taxon>Bacteria</taxon>
        <taxon>Pseudomonadati</taxon>
        <taxon>Campylobacterota</taxon>
        <taxon>Epsilonproteobacteria</taxon>
        <taxon>Campylobacterales</taxon>
        <taxon>Helicobacteraceae</taxon>
        <taxon>Helicobacter</taxon>
    </lineage>
</organism>
<dbReference type="GO" id="GO:0005524">
    <property type="term" value="F:ATP binding"/>
    <property type="evidence" value="ECO:0007669"/>
    <property type="project" value="UniProtKB-KW"/>
</dbReference>
<dbReference type="GO" id="GO:0016740">
    <property type="term" value="F:transferase activity"/>
    <property type="evidence" value="ECO:0007669"/>
    <property type="project" value="UniProtKB-KW"/>
</dbReference>
<comment type="catalytic activity">
    <reaction evidence="1">
        <text>L-glutamyl-tRNA(Gln) + L-glutamine + ATP + H2O = L-glutaminyl-tRNA(Gln) + L-glutamate + ADP + phosphate + H(+)</text>
        <dbReference type="Rhea" id="RHEA:17521"/>
        <dbReference type="Rhea" id="RHEA-COMP:9681"/>
        <dbReference type="Rhea" id="RHEA-COMP:9684"/>
        <dbReference type="ChEBI" id="CHEBI:15377"/>
        <dbReference type="ChEBI" id="CHEBI:15378"/>
        <dbReference type="ChEBI" id="CHEBI:29985"/>
        <dbReference type="ChEBI" id="CHEBI:30616"/>
        <dbReference type="ChEBI" id="CHEBI:43474"/>
        <dbReference type="ChEBI" id="CHEBI:58359"/>
        <dbReference type="ChEBI" id="CHEBI:78520"/>
        <dbReference type="ChEBI" id="CHEBI:78521"/>
        <dbReference type="ChEBI" id="CHEBI:456216"/>
    </reaction>
</comment>
<keyword evidence="1" id="KW-0067">ATP-binding</keyword>
<keyword evidence="1" id="KW-0547">Nucleotide-binding</keyword>
<dbReference type="EC" id="6.3.5.-" evidence="1"/>
<sequence length="93" mass="10750">MQIDDTLLQRLEKLSMLEIKDERKESVKGHLAEVLGFVENIFALETNGLKTDTELCTPLREDEPKSQPHIAKEILSHNKHSQDHYFVVPKIIE</sequence>
<gene>
    <name evidence="1" type="primary">gatC</name>
    <name evidence="2" type="ORF">NY40_1668</name>
</gene>
<protein>
    <recommendedName>
        <fullName evidence="1">Aspartyl/glutamyl-tRNA(Asn/Gln) amidotransferase subunit C</fullName>
        <shortName evidence="1">Asp/Glu-ADT subunit C</shortName>
        <ecNumber evidence="1">6.3.5.-</ecNumber>
    </recommendedName>
</protein>
<dbReference type="EMBL" id="AP014523">
    <property type="protein sequence ID" value="BAO98667.1"/>
    <property type="molecule type" value="Genomic_DNA"/>
</dbReference>
<keyword evidence="2" id="KW-0808">Transferase</keyword>
<dbReference type="AlphaFoldDB" id="A0A060Q2Q3"/>
<dbReference type="NCBIfam" id="TIGR00135">
    <property type="entry name" value="gatC"/>
    <property type="match status" value="1"/>
</dbReference>
<keyword evidence="1" id="KW-0436">Ligase</keyword>
<reference evidence="2 3" key="1">
    <citation type="submission" date="2013-11" db="EMBL/GenBank/DDBJ databases">
        <title>Estimation of Helicobacter pylori bacteriophage ecology using H. pylori isolates.</title>
        <authorList>
            <person name="Uchiyama J."/>
            <person name="Takemura-Uchiyama I."/>
            <person name="Ujihara T."/>
            <person name="Matsuzaki S."/>
        </authorList>
    </citation>
    <scope>NUCLEOTIDE SEQUENCE [LARGE SCALE GENOMIC DNA]</scope>
    <source>
        <strain evidence="2 3">NY40</strain>
    </source>
</reference>
<dbReference type="GO" id="GO:0006412">
    <property type="term" value="P:translation"/>
    <property type="evidence" value="ECO:0007669"/>
    <property type="project" value="UniProtKB-UniRule"/>
</dbReference>
<dbReference type="GO" id="GO:0006450">
    <property type="term" value="P:regulation of translational fidelity"/>
    <property type="evidence" value="ECO:0007669"/>
    <property type="project" value="InterPro"/>
</dbReference>
<proteinExistence type="inferred from homology"/>
<evidence type="ECO:0000313" key="3">
    <source>
        <dbReference type="Proteomes" id="UP000031662"/>
    </source>
</evidence>
<dbReference type="RefSeq" id="WP_001165303.1">
    <property type="nucleotide sequence ID" value="NZ_AP014523.1"/>
</dbReference>
<comment type="similarity">
    <text evidence="1">Belongs to the GatC family.</text>
</comment>
<comment type="catalytic activity">
    <reaction evidence="1">
        <text>L-aspartyl-tRNA(Asn) + L-glutamine + ATP + H2O = L-asparaginyl-tRNA(Asn) + L-glutamate + ADP + phosphate + 2 H(+)</text>
        <dbReference type="Rhea" id="RHEA:14513"/>
        <dbReference type="Rhea" id="RHEA-COMP:9674"/>
        <dbReference type="Rhea" id="RHEA-COMP:9677"/>
        <dbReference type="ChEBI" id="CHEBI:15377"/>
        <dbReference type="ChEBI" id="CHEBI:15378"/>
        <dbReference type="ChEBI" id="CHEBI:29985"/>
        <dbReference type="ChEBI" id="CHEBI:30616"/>
        <dbReference type="ChEBI" id="CHEBI:43474"/>
        <dbReference type="ChEBI" id="CHEBI:58359"/>
        <dbReference type="ChEBI" id="CHEBI:78515"/>
        <dbReference type="ChEBI" id="CHEBI:78516"/>
        <dbReference type="ChEBI" id="CHEBI:456216"/>
    </reaction>
</comment>
<dbReference type="HAMAP" id="MF_00122">
    <property type="entry name" value="GatC"/>
    <property type="match status" value="1"/>
</dbReference>
<name>A0A060Q2Q3_HELPX</name>
<evidence type="ECO:0000313" key="2">
    <source>
        <dbReference type="EMBL" id="BAO98667.1"/>
    </source>
</evidence>
<dbReference type="InterPro" id="IPR003837">
    <property type="entry name" value="GatC"/>
</dbReference>
<dbReference type="HOGENOM" id="CLU_105899_2_1_7"/>
<dbReference type="Pfam" id="PF02686">
    <property type="entry name" value="GatC"/>
    <property type="match status" value="1"/>
</dbReference>
<dbReference type="GO" id="GO:0050566">
    <property type="term" value="F:asparaginyl-tRNA synthase (glutamine-hydrolyzing) activity"/>
    <property type="evidence" value="ECO:0007669"/>
    <property type="project" value="RHEA"/>
</dbReference>
<dbReference type="InterPro" id="IPR036113">
    <property type="entry name" value="Asp/Glu-ADT_sf_sub_c"/>
</dbReference>
<dbReference type="SUPFAM" id="SSF141000">
    <property type="entry name" value="Glu-tRNAGln amidotransferase C subunit"/>
    <property type="match status" value="1"/>
</dbReference>
<dbReference type="Proteomes" id="UP000031662">
    <property type="component" value="Chromosome"/>
</dbReference>
<comment type="function">
    <text evidence="1">Allows the formation of correctly charged Asn-tRNA(Asn) or Gln-tRNA(Gln) through the transamidation of misacylated Asp-tRNA(Asn) or Glu-tRNA(Gln) in organisms which lack either or both of asparaginyl-tRNA or glutaminyl-tRNA synthetases. The reaction takes place in the presence of glutamine and ATP through an activated phospho-Asp-tRNA(Asn) or phospho-Glu-tRNA(Gln).</text>
</comment>
<accession>A0A060Q2Q3</accession>